<sequence>MAREGSSTPDDWESANRGGDSASTRSGCFKGVGNRDPFVD</sequence>
<name>A0ABD3DAY6_9LAMI</name>
<evidence type="ECO:0000256" key="1">
    <source>
        <dbReference type="SAM" id="MobiDB-lite"/>
    </source>
</evidence>
<evidence type="ECO:0000313" key="3">
    <source>
        <dbReference type="EMBL" id="KAL3639486.1"/>
    </source>
</evidence>
<dbReference type="EMBL" id="JAVIJP010000031">
    <property type="protein sequence ID" value="KAL3633191.1"/>
    <property type="molecule type" value="Genomic_DNA"/>
</dbReference>
<reference evidence="3" key="2">
    <citation type="submission" date="2024-11" db="EMBL/GenBank/DDBJ databases">
        <authorList>
            <person name="Burger M."/>
            <person name="Chory J."/>
        </authorList>
    </citation>
    <scope>NUCLEOTIDE SEQUENCE</scope>
    <source>
        <strain evidence="3">Tecolote</strain>
        <tissue evidence="3">Flower</tissue>
    </source>
</reference>
<reference evidence="4" key="1">
    <citation type="journal article" date="2024" name="IScience">
        <title>Strigolactones Initiate the Formation of Haustorium-like Structures in Castilleja.</title>
        <authorList>
            <person name="Buerger M."/>
            <person name="Peterson D."/>
            <person name="Chory J."/>
        </authorList>
    </citation>
    <scope>NUCLEOTIDE SEQUENCE [LARGE SCALE GENOMIC DNA]</scope>
</reference>
<dbReference type="EMBL" id="JAVIJP010000018">
    <property type="protein sequence ID" value="KAL3639486.1"/>
    <property type="molecule type" value="Genomic_DNA"/>
</dbReference>
<accession>A0ABD3DAY6</accession>
<protein>
    <submittedName>
        <fullName evidence="3">Uncharacterized protein</fullName>
    </submittedName>
</protein>
<dbReference type="AlphaFoldDB" id="A0ABD3DAY6"/>
<gene>
    <name evidence="3" type="ORF">CASFOL_017393</name>
    <name evidence="2" type="ORF">CASFOL_022953</name>
</gene>
<keyword evidence="4" id="KW-1185">Reference proteome</keyword>
<evidence type="ECO:0000313" key="4">
    <source>
        <dbReference type="Proteomes" id="UP001632038"/>
    </source>
</evidence>
<organism evidence="3 4">
    <name type="scientific">Castilleja foliolosa</name>
    <dbReference type="NCBI Taxonomy" id="1961234"/>
    <lineage>
        <taxon>Eukaryota</taxon>
        <taxon>Viridiplantae</taxon>
        <taxon>Streptophyta</taxon>
        <taxon>Embryophyta</taxon>
        <taxon>Tracheophyta</taxon>
        <taxon>Spermatophyta</taxon>
        <taxon>Magnoliopsida</taxon>
        <taxon>eudicotyledons</taxon>
        <taxon>Gunneridae</taxon>
        <taxon>Pentapetalae</taxon>
        <taxon>asterids</taxon>
        <taxon>lamiids</taxon>
        <taxon>Lamiales</taxon>
        <taxon>Orobanchaceae</taxon>
        <taxon>Pedicularideae</taxon>
        <taxon>Castillejinae</taxon>
        <taxon>Castilleja</taxon>
    </lineage>
</organism>
<dbReference type="Proteomes" id="UP001632038">
    <property type="component" value="Unassembled WGS sequence"/>
</dbReference>
<proteinExistence type="predicted"/>
<feature type="region of interest" description="Disordered" evidence="1">
    <location>
        <begin position="1"/>
        <end position="40"/>
    </location>
</feature>
<evidence type="ECO:0000313" key="2">
    <source>
        <dbReference type="EMBL" id="KAL3633191.1"/>
    </source>
</evidence>
<comment type="caution">
    <text evidence="3">The sequence shown here is derived from an EMBL/GenBank/DDBJ whole genome shotgun (WGS) entry which is preliminary data.</text>
</comment>